<feature type="domain" description="BZIP" evidence="2">
    <location>
        <begin position="9"/>
        <end position="24"/>
    </location>
</feature>
<dbReference type="EMBL" id="JPOX01000031">
    <property type="protein sequence ID" value="KFX44014.1"/>
    <property type="molecule type" value="Genomic_DNA"/>
</dbReference>
<feature type="region of interest" description="Disordered" evidence="1">
    <location>
        <begin position="192"/>
        <end position="227"/>
    </location>
</feature>
<proteinExistence type="predicted"/>
<organism evidence="3">
    <name type="scientific">Talaromyces marneffei PM1</name>
    <dbReference type="NCBI Taxonomy" id="1077442"/>
    <lineage>
        <taxon>Eukaryota</taxon>
        <taxon>Fungi</taxon>
        <taxon>Dikarya</taxon>
        <taxon>Ascomycota</taxon>
        <taxon>Pezizomycotina</taxon>
        <taxon>Eurotiomycetes</taxon>
        <taxon>Eurotiomycetidae</taxon>
        <taxon>Eurotiales</taxon>
        <taxon>Trichocomaceae</taxon>
        <taxon>Talaromyces</taxon>
        <taxon>Talaromyces sect. Talaromyces</taxon>
    </lineage>
</organism>
<dbReference type="CDD" id="cd14688">
    <property type="entry name" value="bZIP_YAP"/>
    <property type="match status" value="1"/>
</dbReference>
<feature type="region of interest" description="Disordered" evidence="1">
    <location>
        <begin position="1"/>
        <end position="36"/>
    </location>
</feature>
<feature type="region of interest" description="Disordered" evidence="1">
    <location>
        <begin position="274"/>
        <end position="297"/>
    </location>
</feature>
<gene>
    <name evidence="3" type="ORF">GQ26_0310760</name>
</gene>
<dbReference type="GO" id="GO:0003700">
    <property type="term" value="F:DNA-binding transcription factor activity"/>
    <property type="evidence" value="ECO:0007669"/>
    <property type="project" value="InterPro"/>
</dbReference>
<evidence type="ECO:0000256" key="1">
    <source>
        <dbReference type="SAM" id="MobiDB-lite"/>
    </source>
</evidence>
<dbReference type="HOGENOM" id="CLU_855746_0_0_1"/>
<dbReference type="AlphaFoldDB" id="A0A093V227"/>
<dbReference type="InterPro" id="IPR004827">
    <property type="entry name" value="bZIP"/>
</dbReference>
<evidence type="ECO:0000313" key="3">
    <source>
        <dbReference type="EMBL" id="KFX44014.1"/>
    </source>
</evidence>
<reference key="1">
    <citation type="journal article" date="2014" name="PLoS Genet.">
        <title>Signature Gene Expression Reveals Novel Clues to the Molecular Mechanisms of Dimorphic Transition in Penicillium marneffei.</title>
        <authorList>
            <person name="Yang E."/>
            <person name="Wang G."/>
            <person name="Cai J."/>
            <person name="Woo P.C."/>
            <person name="Lau S.K."/>
            <person name="Yuen K.-Y."/>
            <person name="Chow W.-N."/>
            <person name="Lin X."/>
        </authorList>
    </citation>
    <scope>NUCLEOTIDE SEQUENCE [LARGE SCALE GENOMIC DNA]</scope>
    <source>
        <strain>PM1</strain>
    </source>
</reference>
<feature type="compositionally biased region" description="Basic and acidic residues" evidence="1">
    <location>
        <begin position="1"/>
        <end position="19"/>
    </location>
</feature>
<feature type="compositionally biased region" description="Basic and acidic residues" evidence="1">
    <location>
        <begin position="283"/>
        <end position="297"/>
    </location>
</feature>
<protein>
    <submittedName>
        <fullName evidence="3">Transcription factor TOXE</fullName>
    </submittedName>
</protein>
<reference evidence="3" key="2">
    <citation type="journal article" date="2014" name="PLoS Genet.">
        <title>Signature gene expression reveals novel clues to the molecular mechanisms of dimorphic transition in Penicillium marneffei.</title>
        <authorList>
            <person name="Yang E."/>
            <person name="Wang G."/>
            <person name="Cai J."/>
            <person name="Woo P.C."/>
            <person name="Lau S.K."/>
            <person name="Yuen K.-Y."/>
            <person name="Chow W.-N."/>
            <person name="Lin X."/>
        </authorList>
    </citation>
    <scope>NUCLEOTIDE SEQUENCE</scope>
    <source>
        <strain evidence="3">PM1</strain>
    </source>
</reference>
<accession>A0A093V227</accession>
<evidence type="ECO:0000259" key="2">
    <source>
        <dbReference type="PROSITE" id="PS00036"/>
    </source>
</evidence>
<comment type="caution">
    <text evidence="3">The sequence shown here is derived from an EMBL/GenBank/DDBJ whole genome shotgun (WGS) entry which is preliminary data.</text>
</comment>
<sequence>MSGIPADEKRRRQNRESQRRYRKRQKSKSKDYVFDNSRSHPLMLPLEQSWNSPNASTTIPPWVDINCEDAELRKTHLQAREVDVLWNPIVDSGKESHRGSEATMIDYQDLNSPYTSIYGISPLQETNMSSVNTQPPVTGHSNINLSLALQSAKGPGAQQHVSSLHDTTISRHEPSTNSLSPPFMETELNNDGNAWVASPPPIRTRKSSKGPMDSRRRVGPPTKSSIPRVSSKAIEMITDVQNLYKFGVSIGILPEDKETQLSLRRMKRRFVSLLPQPYISDSDSSRGEHSDGESDDT</sequence>
<dbReference type="PROSITE" id="PS00036">
    <property type="entry name" value="BZIP_BASIC"/>
    <property type="match status" value="1"/>
</dbReference>
<name>A0A093V227_TALMA</name>